<reference evidence="2 3" key="1">
    <citation type="submission" date="2017-07" db="EMBL/GenBank/DDBJ databases">
        <title>Streptococcus pluranimalium as cause of bovine abortion.</title>
        <authorList>
            <person name="Rodriguez Campos S."/>
            <person name="Gobeli Brawand S."/>
            <person name="Brodard I."/>
            <person name="Rychener L."/>
            <person name="Perreten V."/>
        </authorList>
    </citation>
    <scope>NUCLEOTIDE SEQUENCE [LARGE SCALE GENOMIC DNA]</scope>
    <source>
        <strain evidence="2 3">14A0014</strain>
    </source>
</reference>
<sequence length="335" mass="39051">MPVGSNASRILAESALIEVDNYLISKGIEFCRFVDDYRIFSKDAIEAHKNLALLTARLSKEGIFLNTQKTRIRDISEFKADISSLEESGRSSHQKELEQDKETMSVQGKDKVSKIIKGYSGLIPTKFRKLSIKEMEKLKENDLETMLAKATQSVLVDEKMVTTVIRTIVAHEEYERFGELPNILKKFPQFIPYFVDTVLKCEGISKKVIQKICKDFEFWMTSLDAPEYIQVYLTRLYSTPPFENKQILLNSFRNLKRNSGDYIGRAILEALDGKLTRGELLEIRDYYYRADKWEERQILKMINSDLHKGEKRPFLKDIKFHEEDFFIQKIISSQR</sequence>
<evidence type="ECO:0000313" key="2">
    <source>
        <dbReference type="EMBL" id="AXJ12404.1"/>
    </source>
</evidence>
<protein>
    <recommendedName>
        <fullName evidence="1">Reverse transcriptase domain-containing protein</fullName>
    </recommendedName>
</protein>
<accession>A0A345VI52</accession>
<dbReference type="AlphaFoldDB" id="A0A345VI52"/>
<feature type="domain" description="Reverse transcriptase" evidence="1">
    <location>
        <begin position="1"/>
        <end position="83"/>
    </location>
</feature>
<dbReference type="InterPro" id="IPR000477">
    <property type="entry name" value="RT_dom"/>
</dbReference>
<evidence type="ECO:0000313" key="3">
    <source>
        <dbReference type="Proteomes" id="UP000255411"/>
    </source>
</evidence>
<dbReference type="RefSeq" id="WP_115129769.1">
    <property type="nucleotide sequence ID" value="NZ_CP022601.1"/>
</dbReference>
<organism evidence="2 3">
    <name type="scientific">Streptococcus pluranimalium</name>
    <dbReference type="NCBI Taxonomy" id="82348"/>
    <lineage>
        <taxon>Bacteria</taxon>
        <taxon>Bacillati</taxon>
        <taxon>Bacillota</taxon>
        <taxon>Bacilli</taxon>
        <taxon>Lactobacillales</taxon>
        <taxon>Streptococcaceae</taxon>
        <taxon>Streptococcus</taxon>
    </lineage>
</organism>
<dbReference type="EMBL" id="CP022601">
    <property type="protein sequence ID" value="AXJ12404.1"/>
    <property type="molecule type" value="Genomic_DNA"/>
</dbReference>
<name>A0A345VI52_9STRE</name>
<dbReference type="CDD" id="cd01646">
    <property type="entry name" value="RT_Bac_retron_I"/>
    <property type="match status" value="1"/>
</dbReference>
<dbReference type="PROSITE" id="PS50878">
    <property type="entry name" value="RT_POL"/>
    <property type="match status" value="1"/>
</dbReference>
<gene>
    <name evidence="2" type="ORF">Sp14A_04740</name>
</gene>
<dbReference type="Proteomes" id="UP000255411">
    <property type="component" value="Chromosome"/>
</dbReference>
<evidence type="ECO:0000259" key="1">
    <source>
        <dbReference type="PROSITE" id="PS50878"/>
    </source>
</evidence>
<proteinExistence type="predicted"/>